<sequence>MELWSPFSWLKQQFLSSEEHDSWGRSSSFTTWNIYSQFFLGASVLSLSTLVVLAVCRHQPYQQEVIGRGRGRRVVPPLCPTPCLSLYPWLQLVRDMVLVCVLVSVPWEWIRLYQIEVAKKMAVLSEAVTSAASRVMVQPLELVAQGFGRSLRLIMQEIPSLWQPFFFPILLLCFLCGLLSYIFRQGAGGCTQTPEPSPRKALRWR</sequence>
<evidence type="ECO:0000313" key="9">
    <source>
        <dbReference type="Proteomes" id="UP001230051"/>
    </source>
</evidence>
<dbReference type="AlphaFoldDB" id="A0AAD8CT41"/>
<evidence type="ECO:0000256" key="7">
    <source>
        <dbReference type="SAM" id="Phobius"/>
    </source>
</evidence>
<evidence type="ECO:0000256" key="1">
    <source>
        <dbReference type="ARBA" id="ARBA00004141"/>
    </source>
</evidence>
<evidence type="ECO:0000256" key="6">
    <source>
        <dbReference type="ARBA" id="ARBA00023136"/>
    </source>
</evidence>
<evidence type="ECO:0000256" key="5">
    <source>
        <dbReference type="ARBA" id="ARBA00022989"/>
    </source>
</evidence>
<keyword evidence="5 7" id="KW-1133">Transmembrane helix</keyword>
<proteinExistence type="inferred from homology"/>
<dbReference type="GO" id="GO:0005254">
    <property type="term" value="F:chloride channel activity"/>
    <property type="evidence" value="ECO:0007669"/>
    <property type="project" value="TreeGrafter"/>
</dbReference>
<protein>
    <recommendedName>
        <fullName evidence="3">Chloride channel CLIC-like protein 1</fullName>
    </recommendedName>
</protein>
<organism evidence="8 9">
    <name type="scientific">Acipenser oxyrinchus oxyrinchus</name>
    <dbReference type="NCBI Taxonomy" id="40147"/>
    <lineage>
        <taxon>Eukaryota</taxon>
        <taxon>Metazoa</taxon>
        <taxon>Chordata</taxon>
        <taxon>Craniata</taxon>
        <taxon>Vertebrata</taxon>
        <taxon>Euteleostomi</taxon>
        <taxon>Actinopterygii</taxon>
        <taxon>Chondrostei</taxon>
        <taxon>Acipenseriformes</taxon>
        <taxon>Acipenseridae</taxon>
        <taxon>Acipenser</taxon>
    </lineage>
</organism>
<evidence type="ECO:0000256" key="2">
    <source>
        <dbReference type="ARBA" id="ARBA00005944"/>
    </source>
</evidence>
<keyword evidence="9" id="KW-1185">Reference proteome</keyword>
<name>A0AAD8CT41_ACIOX</name>
<dbReference type="PANTHER" id="PTHR34093">
    <property type="entry name" value="CHLORIDE CHANNEL CLIC-LIKE PROTEIN 1"/>
    <property type="match status" value="1"/>
</dbReference>
<gene>
    <name evidence="8" type="ORF">AOXY_G26384</name>
</gene>
<keyword evidence="4 7" id="KW-0812">Transmembrane</keyword>
<evidence type="ECO:0000256" key="4">
    <source>
        <dbReference type="ARBA" id="ARBA00022692"/>
    </source>
</evidence>
<dbReference type="GO" id="GO:0005783">
    <property type="term" value="C:endoplasmic reticulum"/>
    <property type="evidence" value="ECO:0007669"/>
    <property type="project" value="TreeGrafter"/>
</dbReference>
<dbReference type="InterPro" id="IPR009231">
    <property type="entry name" value="Chloride_chnl_CLIC-like"/>
</dbReference>
<comment type="similarity">
    <text evidence="2">Belongs to the chloride channel MCLC family.</text>
</comment>
<dbReference type="PANTHER" id="PTHR34093:SF1">
    <property type="entry name" value="CHLORIDE CHANNEL CLIC-LIKE PROTEIN 1"/>
    <property type="match status" value="1"/>
</dbReference>
<accession>A0AAD8CT41</accession>
<evidence type="ECO:0000313" key="8">
    <source>
        <dbReference type="EMBL" id="KAK1156245.1"/>
    </source>
</evidence>
<comment type="subcellular location">
    <subcellularLocation>
        <location evidence="1">Membrane</location>
        <topology evidence="1">Multi-pass membrane protein</topology>
    </subcellularLocation>
</comment>
<keyword evidence="6 7" id="KW-0472">Membrane</keyword>
<dbReference type="Proteomes" id="UP001230051">
    <property type="component" value="Unassembled WGS sequence"/>
</dbReference>
<reference evidence="8" key="1">
    <citation type="submission" date="2022-02" db="EMBL/GenBank/DDBJ databases">
        <title>Atlantic sturgeon de novo genome assembly.</title>
        <authorList>
            <person name="Stock M."/>
            <person name="Klopp C."/>
            <person name="Guiguen Y."/>
            <person name="Cabau C."/>
            <person name="Parinello H."/>
            <person name="Santidrian Yebra-Pimentel E."/>
            <person name="Kuhl H."/>
            <person name="Dirks R.P."/>
            <person name="Guessner J."/>
            <person name="Wuertz S."/>
            <person name="Du K."/>
            <person name="Schartl M."/>
        </authorList>
    </citation>
    <scope>NUCLEOTIDE SEQUENCE</scope>
    <source>
        <strain evidence="8">STURGEONOMICS-FGT-2020</strain>
        <tissue evidence="8">Whole blood</tissue>
    </source>
</reference>
<evidence type="ECO:0000256" key="3">
    <source>
        <dbReference type="ARBA" id="ARBA00015571"/>
    </source>
</evidence>
<feature type="transmembrane region" description="Helical" evidence="7">
    <location>
        <begin position="161"/>
        <end position="183"/>
    </location>
</feature>
<dbReference type="GO" id="GO:0016020">
    <property type="term" value="C:membrane"/>
    <property type="evidence" value="ECO:0007669"/>
    <property type="project" value="UniProtKB-SubCell"/>
</dbReference>
<comment type="caution">
    <text evidence="8">The sequence shown here is derived from an EMBL/GenBank/DDBJ whole genome shotgun (WGS) entry which is preliminary data.</text>
</comment>
<dbReference type="EMBL" id="JAGXEW010000028">
    <property type="protein sequence ID" value="KAK1156245.1"/>
    <property type="molecule type" value="Genomic_DNA"/>
</dbReference>